<gene>
    <name evidence="2" type="ORF">AB0K40_42320</name>
</gene>
<protein>
    <recommendedName>
        <fullName evidence="4">Carboxypeptidase regulatory-like domain-containing protein</fullName>
    </recommendedName>
</protein>
<feature type="signal peptide" evidence="1">
    <location>
        <begin position="1"/>
        <end position="27"/>
    </location>
</feature>
<evidence type="ECO:0000256" key="1">
    <source>
        <dbReference type="SAM" id="SignalP"/>
    </source>
</evidence>
<evidence type="ECO:0000313" key="2">
    <source>
        <dbReference type="EMBL" id="MEV4292183.1"/>
    </source>
</evidence>
<sequence length="151" mass="15733">MRFSKPFTVTLAGAALLALPLSGTALADAPKPAATAPAPAKHEKQDTELRRVSLSVAVDPARVRAGQTYGVTILVKGQTSGTATVTSPEGKSYRVGLSGGRATMRLTVPSRAKAGTQKVTVKIGGRTATASFTVVAPRPREDDDRRHRAAE</sequence>
<dbReference type="Proteomes" id="UP001552427">
    <property type="component" value="Unassembled WGS sequence"/>
</dbReference>
<dbReference type="EMBL" id="JBFARM010000017">
    <property type="protein sequence ID" value="MEV4292183.1"/>
    <property type="molecule type" value="Genomic_DNA"/>
</dbReference>
<name>A0ABV3HI20_9ACTN</name>
<comment type="caution">
    <text evidence="2">The sequence shown here is derived from an EMBL/GenBank/DDBJ whole genome shotgun (WGS) entry which is preliminary data.</text>
</comment>
<accession>A0ABV3HI20</accession>
<feature type="chain" id="PRO_5046043438" description="Carboxypeptidase regulatory-like domain-containing protein" evidence="1">
    <location>
        <begin position="28"/>
        <end position="151"/>
    </location>
</feature>
<dbReference type="RefSeq" id="WP_364461873.1">
    <property type="nucleotide sequence ID" value="NZ_JBFARM010000017.1"/>
</dbReference>
<organism evidence="2 3">
    <name type="scientific">Nonomuraea bangladeshensis</name>
    <dbReference type="NCBI Taxonomy" id="404385"/>
    <lineage>
        <taxon>Bacteria</taxon>
        <taxon>Bacillati</taxon>
        <taxon>Actinomycetota</taxon>
        <taxon>Actinomycetes</taxon>
        <taxon>Streptosporangiales</taxon>
        <taxon>Streptosporangiaceae</taxon>
        <taxon>Nonomuraea</taxon>
    </lineage>
</organism>
<keyword evidence="3" id="KW-1185">Reference proteome</keyword>
<evidence type="ECO:0008006" key="4">
    <source>
        <dbReference type="Google" id="ProtNLM"/>
    </source>
</evidence>
<proteinExistence type="predicted"/>
<keyword evidence="1" id="KW-0732">Signal</keyword>
<reference evidence="2 3" key="1">
    <citation type="submission" date="2024-06" db="EMBL/GenBank/DDBJ databases">
        <title>The Natural Products Discovery Center: Release of the First 8490 Sequenced Strains for Exploring Actinobacteria Biosynthetic Diversity.</title>
        <authorList>
            <person name="Kalkreuter E."/>
            <person name="Kautsar S.A."/>
            <person name="Yang D."/>
            <person name="Bader C.D."/>
            <person name="Teijaro C.N."/>
            <person name="Fluegel L."/>
            <person name="Davis C.M."/>
            <person name="Simpson J.R."/>
            <person name="Lauterbach L."/>
            <person name="Steele A.D."/>
            <person name="Gui C."/>
            <person name="Meng S."/>
            <person name="Li G."/>
            <person name="Viehrig K."/>
            <person name="Ye F."/>
            <person name="Su P."/>
            <person name="Kiefer A.F."/>
            <person name="Nichols A."/>
            <person name="Cepeda A.J."/>
            <person name="Yan W."/>
            <person name="Fan B."/>
            <person name="Jiang Y."/>
            <person name="Adhikari A."/>
            <person name="Zheng C.-J."/>
            <person name="Schuster L."/>
            <person name="Cowan T.M."/>
            <person name="Smanski M.J."/>
            <person name="Chevrette M.G."/>
            <person name="De Carvalho L.P.S."/>
            <person name="Shen B."/>
        </authorList>
    </citation>
    <scope>NUCLEOTIDE SEQUENCE [LARGE SCALE GENOMIC DNA]</scope>
    <source>
        <strain evidence="2 3">NPDC049574</strain>
    </source>
</reference>
<evidence type="ECO:0000313" key="3">
    <source>
        <dbReference type="Proteomes" id="UP001552427"/>
    </source>
</evidence>